<dbReference type="Gene3D" id="3.40.50.300">
    <property type="entry name" value="P-loop containing nucleotide triphosphate hydrolases"/>
    <property type="match status" value="2"/>
</dbReference>
<name>A0A3B0YXQ0_9ZZZZ</name>
<feature type="domain" description="Dynamin N-terminal" evidence="2">
    <location>
        <begin position="59"/>
        <end position="278"/>
    </location>
</feature>
<keyword evidence="1" id="KW-0175">Coiled coil</keyword>
<feature type="coiled-coil region" evidence="1">
    <location>
        <begin position="584"/>
        <end position="635"/>
    </location>
</feature>
<dbReference type="InterPro" id="IPR027417">
    <property type="entry name" value="P-loop_NTPase"/>
</dbReference>
<proteinExistence type="predicted"/>
<dbReference type="Pfam" id="PF00350">
    <property type="entry name" value="Dynamin_N"/>
    <property type="match status" value="1"/>
</dbReference>
<dbReference type="InterPro" id="IPR045063">
    <property type="entry name" value="Dynamin_N"/>
</dbReference>
<dbReference type="AlphaFoldDB" id="A0A3B0YXQ0"/>
<dbReference type="PANTHER" id="PTHR43681">
    <property type="entry name" value="TRANSMEMBRANE GTPASE FZO"/>
    <property type="match status" value="1"/>
</dbReference>
<evidence type="ECO:0000259" key="2">
    <source>
        <dbReference type="Pfam" id="PF00350"/>
    </source>
</evidence>
<organism evidence="3">
    <name type="scientific">hydrothermal vent metagenome</name>
    <dbReference type="NCBI Taxonomy" id="652676"/>
    <lineage>
        <taxon>unclassified sequences</taxon>
        <taxon>metagenomes</taxon>
        <taxon>ecological metagenomes</taxon>
    </lineage>
</organism>
<dbReference type="SUPFAM" id="SSF52540">
    <property type="entry name" value="P-loop containing nucleoside triphosphate hydrolases"/>
    <property type="match status" value="1"/>
</dbReference>
<dbReference type="EMBL" id="UOFN01000124">
    <property type="protein sequence ID" value="VAW80142.1"/>
    <property type="molecule type" value="Genomic_DNA"/>
</dbReference>
<dbReference type="PANTHER" id="PTHR43681:SF1">
    <property type="entry name" value="SARCALUMENIN"/>
    <property type="match status" value="1"/>
</dbReference>
<evidence type="ECO:0000256" key="1">
    <source>
        <dbReference type="SAM" id="Coils"/>
    </source>
</evidence>
<sequence length="658" mass="75877">MQQDQIDRRLKDYSKWREKLIRDIQSFQEWLETHDLASSEQEFRIYETLEALRKDRLTIAFVAEFSRGKTELINALFFAHFGQRLLPSEAGRTTMCPTELFYDHDEASPYIRLLPIETRLQDKSIADFRHEPIHWNHTPLNINDPGQIAHALREVIKTRQVPVEKARELGLYDEATDPWFKAHGKPPEQLEIPYWRHALISFPHDLLKQGLVILDTPGLNAMGNEPELTLSMLPAAQAVLFLLGADTGVTRSDMEMWEQHVSAVRGSSSQNLLVVLNKIDTLWDELKDSTAVKASIESQRIASAEQLGIPAELVFPMSAQKALLAKIRNDKKLLHESRIPELEDYIANTILPGKQEIIRNSLVTHIGGMVDENLSILESRKSETTKQLTELRSLRGKNADVIMHLMSKSREEQAAYLRNVESFQNSRRLLQSQARSMLDALSMETLDRLINKTRDTMTHSWTTTGMKRGMETFFEGARDTMDQVTTNAEQTRMLIRATYKKFHEEHGLPQIMPKQFSTARFSSDLERLYQEAETFRRSPVMTMTEQSFVIKKFFISLVSHTRSLFFKANQDANAWLKEVMNPLVRQIKDHKATMEKRLETLRRISESRDTLDTRIKELDAALRDTKQQIDALQQIRYTIQSSDSDPATTTRSREEAVV</sequence>
<protein>
    <recommendedName>
        <fullName evidence="2">Dynamin N-terminal domain-containing protein</fullName>
    </recommendedName>
</protein>
<dbReference type="InterPro" id="IPR051943">
    <property type="entry name" value="TRAFAC_Dynamin-like_GTPase"/>
</dbReference>
<gene>
    <name evidence="3" type="ORF">MNBD_GAMMA15-1436</name>
</gene>
<accession>A0A3B0YXQ0</accession>
<evidence type="ECO:0000313" key="3">
    <source>
        <dbReference type="EMBL" id="VAW80142.1"/>
    </source>
</evidence>
<reference evidence="3" key="1">
    <citation type="submission" date="2018-06" db="EMBL/GenBank/DDBJ databases">
        <authorList>
            <person name="Zhirakovskaya E."/>
        </authorList>
    </citation>
    <scope>NUCLEOTIDE SEQUENCE</scope>
</reference>